<dbReference type="EMBL" id="CAJOBG010004412">
    <property type="protein sequence ID" value="CAF4109450.1"/>
    <property type="molecule type" value="Genomic_DNA"/>
</dbReference>
<dbReference type="InterPro" id="IPR004648">
    <property type="entry name" value="Oligpept_transpt"/>
</dbReference>
<organism evidence="10 12">
    <name type="scientific">Rotaria magnacalcarata</name>
    <dbReference type="NCBI Taxonomy" id="392030"/>
    <lineage>
        <taxon>Eukaryota</taxon>
        <taxon>Metazoa</taxon>
        <taxon>Spiralia</taxon>
        <taxon>Gnathifera</taxon>
        <taxon>Rotifera</taxon>
        <taxon>Eurotatoria</taxon>
        <taxon>Bdelloidea</taxon>
        <taxon>Philodinida</taxon>
        <taxon>Philodinidae</taxon>
        <taxon>Rotaria</taxon>
    </lineage>
</organism>
<evidence type="ECO:0000256" key="3">
    <source>
        <dbReference type="ARBA" id="ARBA00022692"/>
    </source>
</evidence>
<evidence type="ECO:0000313" key="11">
    <source>
        <dbReference type="EMBL" id="CAF4109450.1"/>
    </source>
</evidence>
<evidence type="ECO:0000313" key="10">
    <source>
        <dbReference type="EMBL" id="CAF4106954.1"/>
    </source>
</evidence>
<keyword evidence="13" id="KW-1185">Reference proteome</keyword>
<gene>
    <name evidence="11" type="ORF">OVN521_LOCUS21342</name>
    <name evidence="10" type="ORF">UXM345_LOCUS22583</name>
</gene>
<feature type="transmembrane region" description="Helical" evidence="9">
    <location>
        <begin position="508"/>
        <end position="529"/>
    </location>
</feature>
<sequence length="799" mass="90482">MASTSTPTSNTENDDSNISIYGQDNPAFLTEDVNVDIKQFNSFTNHLNNLRVSFRKDSIAVDIDPPYDSLEPFDDNSKQQSSYEEVAANVSNKDDSTMLVLTFRSWFLGLTFTCLLSFVNQFFAYRTSPLTVGVLVAQLLSHLLGKLMAKILPRRNFKIFRWNFTLNPGPFTVKEHCIITTMASTACVSYLEGTAYAIDVITIQRLFYKRTIHTGIGILFVITSQILGYGMAGIMRKFLVWPGAMIWPANLVNCALFRTLHDDKDNDKKSRWTLSRLRFFFLAFLCQFLWYWFPGYIFPVLSLFSWICMIKPDNILLSQLTGINGLGIGSIELDWNAWVSFLGSPIVVPFWAQINILIGFVTLAWIITPITYYSNLWNSRVLPIVSNRVFTVDGYIYNVSAVLNSKLRLNETAYKQYGEIRMTPIFAFSYAISFAAIAAVIVHTVLYQGKTIVKQFRSSLKDNIGDVHANLMSRYPEAPEWWYTTLFILAFILAAIVCYYGELMPWHYLFVAVSIAFIFLLPTGIVQAVTNQSIGLNVITEFVAGIVIPGDPLANVTFKTYGYITQYQALLLISDLKLGHYMKIPPRAMFITQLIGTIIAGIVNFLTANYLMNNIPHICTRENPRWTCPNANTFFSASIIWGAIGPIKMFGKGSIYSHLLYGFLIGAILPIITWSLTKKYPNIKWLRHIHFPIMLSATAIMPPAPPGNYPSWLLVGFIFNFILARYAHTWWKRYAYVFSAAMDSGVAVGVIIIFFILQNNKIEFPTWWGTGGYSGDGCPLSHANYYGIIPREQPIINVN</sequence>
<feature type="transmembrane region" description="Helical" evidence="9">
    <location>
        <begin position="212"/>
        <end position="232"/>
    </location>
</feature>
<dbReference type="Proteomes" id="UP000663842">
    <property type="component" value="Unassembled WGS sequence"/>
</dbReference>
<dbReference type="EMBL" id="CAJOBF010003748">
    <property type="protein sequence ID" value="CAF4106954.1"/>
    <property type="molecule type" value="Genomic_DNA"/>
</dbReference>
<feature type="transmembrane region" description="Helical" evidence="9">
    <location>
        <begin position="238"/>
        <end position="257"/>
    </location>
</feature>
<dbReference type="AlphaFoldDB" id="A0A819VCF6"/>
<keyword evidence="3 9" id="KW-0812">Transmembrane</keyword>
<feature type="transmembrane region" description="Helical" evidence="9">
    <location>
        <begin position="734"/>
        <end position="757"/>
    </location>
</feature>
<keyword evidence="2" id="KW-0813">Transport</keyword>
<feature type="region of interest" description="Disordered" evidence="8">
    <location>
        <begin position="1"/>
        <end position="20"/>
    </location>
</feature>
<keyword evidence="4" id="KW-0571">Peptide transport</keyword>
<dbReference type="NCBIfam" id="TIGR00727">
    <property type="entry name" value="ISP4_OPT"/>
    <property type="match status" value="1"/>
</dbReference>
<evidence type="ECO:0000313" key="12">
    <source>
        <dbReference type="Proteomes" id="UP000663842"/>
    </source>
</evidence>
<protein>
    <recommendedName>
        <fullName evidence="14">Oligopeptide transporter</fullName>
    </recommendedName>
</protein>
<evidence type="ECO:0000256" key="6">
    <source>
        <dbReference type="ARBA" id="ARBA00022989"/>
    </source>
</evidence>
<dbReference type="NCBIfam" id="TIGR00728">
    <property type="entry name" value="OPT_sfam"/>
    <property type="match status" value="1"/>
</dbReference>
<feature type="transmembrane region" description="Helical" evidence="9">
    <location>
        <begin position="655"/>
        <end position="673"/>
    </location>
</feature>
<name>A0A819VCF6_9BILA</name>
<accession>A0A819VCF6</accession>
<feature type="transmembrane region" description="Helical" evidence="9">
    <location>
        <begin position="350"/>
        <end position="373"/>
    </location>
</feature>
<dbReference type="GO" id="GO:0035673">
    <property type="term" value="F:oligopeptide transmembrane transporter activity"/>
    <property type="evidence" value="ECO:0007669"/>
    <property type="project" value="InterPro"/>
</dbReference>
<evidence type="ECO:0000256" key="4">
    <source>
        <dbReference type="ARBA" id="ARBA00022856"/>
    </source>
</evidence>
<comment type="caution">
    <text evidence="10">The sequence shown here is derived from an EMBL/GenBank/DDBJ whole genome shotgun (WGS) entry which is preliminary data.</text>
</comment>
<dbReference type="Pfam" id="PF03169">
    <property type="entry name" value="OPT"/>
    <property type="match status" value="1"/>
</dbReference>
<keyword evidence="5" id="KW-0653">Protein transport</keyword>
<feature type="transmembrane region" description="Helical" evidence="9">
    <location>
        <begin position="277"/>
        <end position="293"/>
    </location>
</feature>
<feature type="transmembrane region" description="Helical" evidence="9">
    <location>
        <begin position="130"/>
        <end position="149"/>
    </location>
</feature>
<keyword evidence="7 9" id="KW-0472">Membrane</keyword>
<evidence type="ECO:0000256" key="1">
    <source>
        <dbReference type="ARBA" id="ARBA00004141"/>
    </source>
</evidence>
<evidence type="ECO:0000256" key="9">
    <source>
        <dbReference type="SAM" id="Phobius"/>
    </source>
</evidence>
<dbReference type="GO" id="GO:0015031">
    <property type="term" value="P:protein transport"/>
    <property type="evidence" value="ECO:0007669"/>
    <property type="project" value="UniProtKB-KW"/>
</dbReference>
<evidence type="ECO:0000256" key="7">
    <source>
        <dbReference type="ARBA" id="ARBA00023136"/>
    </source>
</evidence>
<evidence type="ECO:0000256" key="8">
    <source>
        <dbReference type="SAM" id="MobiDB-lite"/>
    </source>
</evidence>
<evidence type="ECO:0000256" key="5">
    <source>
        <dbReference type="ARBA" id="ARBA00022927"/>
    </source>
</evidence>
<comment type="subcellular location">
    <subcellularLocation>
        <location evidence="1">Membrane</location>
        <topology evidence="1">Multi-pass membrane protein</topology>
    </subcellularLocation>
</comment>
<evidence type="ECO:0000313" key="13">
    <source>
        <dbReference type="Proteomes" id="UP000663866"/>
    </source>
</evidence>
<feature type="transmembrane region" description="Helical" evidence="9">
    <location>
        <begin position="106"/>
        <end position="124"/>
    </location>
</feature>
<dbReference type="GO" id="GO:0016020">
    <property type="term" value="C:membrane"/>
    <property type="evidence" value="ECO:0007669"/>
    <property type="project" value="UniProtKB-SubCell"/>
</dbReference>
<keyword evidence="6 9" id="KW-1133">Transmembrane helix</keyword>
<dbReference type="PANTHER" id="PTHR22601">
    <property type="entry name" value="ISP4 LIKE PROTEIN"/>
    <property type="match status" value="1"/>
</dbReference>
<feature type="transmembrane region" description="Helical" evidence="9">
    <location>
        <begin position="709"/>
        <end position="727"/>
    </location>
</feature>
<proteinExistence type="predicted"/>
<reference evidence="10" key="1">
    <citation type="submission" date="2021-02" db="EMBL/GenBank/DDBJ databases">
        <authorList>
            <person name="Nowell W R."/>
        </authorList>
    </citation>
    <scope>NUCLEOTIDE SEQUENCE</scope>
</reference>
<feature type="transmembrane region" description="Helical" evidence="9">
    <location>
        <begin position="425"/>
        <end position="447"/>
    </location>
</feature>
<evidence type="ECO:0000256" key="2">
    <source>
        <dbReference type="ARBA" id="ARBA00022448"/>
    </source>
</evidence>
<feature type="transmembrane region" description="Helical" evidence="9">
    <location>
        <begin position="590"/>
        <end position="611"/>
    </location>
</feature>
<feature type="transmembrane region" description="Helical" evidence="9">
    <location>
        <begin position="481"/>
        <end position="501"/>
    </location>
</feature>
<evidence type="ECO:0008006" key="14">
    <source>
        <dbReference type="Google" id="ProtNLM"/>
    </source>
</evidence>
<dbReference type="Proteomes" id="UP000663866">
    <property type="component" value="Unassembled WGS sequence"/>
</dbReference>
<dbReference type="InterPro" id="IPR004813">
    <property type="entry name" value="OPT"/>
</dbReference>